<dbReference type="SUPFAM" id="SSF117281">
    <property type="entry name" value="Kelch motif"/>
    <property type="match status" value="1"/>
</dbReference>
<comment type="caution">
    <text evidence="4">The sequence shown here is derived from an EMBL/GenBank/DDBJ whole genome shotgun (WGS) entry which is preliminary data.</text>
</comment>
<keyword evidence="1" id="KW-0880">Kelch repeat</keyword>
<keyword evidence="3" id="KW-0812">Transmembrane</keyword>
<evidence type="ECO:0000313" key="4">
    <source>
        <dbReference type="EMBL" id="GAA5806812.1"/>
    </source>
</evidence>
<dbReference type="Pfam" id="PF24681">
    <property type="entry name" value="Kelch_KLHDC2_KLHL20_DRC7"/>
    <property type="match status" value="1"/>
</dbReference>
<accession>A0ABP9YIX9</accession>
<organism evidence="4 5">
    <name type="scientific">Mucor flavus</name>
    <dbReference type="NCBI Taxonomy" id="439312"/>
    <lineage>
        <taxon>Eukaryota</taxon>
        <taxon>Fungi</taxon>
        <taxon>Fungi incertae sedis</taxon>
        <taxon>Mucoromycota</taxon>
        <taxon>Mucoromycotina</taxon>
        <taxon>Mucoromycetes</taxon>
        <taxon>Mucorales</taxon>
        <taxon>Mucorineae</taxon>
        <taxon>Mucoraceae</taxon>
        <taxon>Mucor</taxon>
    </lineage>
</organism>
<evidence type="ECO:0000256" key="1">
    <source>
        <dbReference type="ARBA" id="ARBA00022441"/>
    </source>
</evidence>
<dbReference type="Proteomes" id="UP001473302">
    <property type="component" value="Unassembled WGS sequence"/>
</dbReference>
<keyword evidence="3" id="KW-1133">Transmembrane helix</keyword>
<protein>
    <recommendedName>
        <fullName evidence="6">Kelch repeat protein</fullName>
    </recommendedName>
</protein>
<proteinExistence type="predicted"/>
<dbReference type="Gene3D" id="2.120.10.80">
    <property type="entry name" value="Kelch-type beta propeller"/>
    <property type="match status" value="2"/>
</dbReference>
<evidence type="ECO:0000256" key="2">
    <source>
        <dbReference type="ARBA" id="ARBA00022737"/>
    </source>
</evidence>
<name>A0ABP9YIX9_9FUNG</name>
<reference evidence="4 5" key="1">
    <citation type="submission" date="2024-04" db="EMBL/GenBank/DDBJ databases">
        <title>genome sequences of Mucor flavus KT1a and Helicostylum pulchrum KT1b strains isolated from the surface of a dry-aged beef.</title>
        <authorList>
            <person name="Toyotome T."/>
            <person name="Hosono M."/>
            <person name="Torimaru M."/>
            <person name="Fukuda K."/>
            <person name="Mikami N."/>
        </authorList>
    </citation>
    <scope>NUCLEOTIDE SEQUENCE [LARGE SCALE GENOMIC DNA]</scope>
    <source>
        <strain evidence="4 5">KT1a</strain>
    </source>
</reference>
<dbReference type="PANTHER" id="PTHR46093">
    <property type="entry name" value="ACYL-COA-BINDING DOMAIN-CONTAINING PROTEIN 5"/>
    <property type="match status" value="1"/>
</dbReference>
<evidence type="ECO:0000313" key="5">
    <source>
        <dbReference type="Proteomes" id="UP001473302"/>
    </source>
</evidence>
<feature type="transmembrane region" description="Helical" evidence="3">
    <location>
        <begin position="360"/>
        <end position="383"/>
    </location>
</feature>
<dbReference type="InterPro" id="IPR015915">
    <property type="entry name" value="Kelch-typ_b-propeller"/>
</dbReference>
<keyword evidence="5" id="KW-1185">Reference proteome</keyword>
<sequence>MSLQIVDENLYSLDINSFGAQKTYNMNSAWNKIVPAVDFNTENRGTPSSVVLSDGKRFMIQGGYNIFGFSYTNQTIIYDTSSNTWSKGTQFTDEKGGPKQVYRSTAVSLSDDSIGFYGGLDQFSPSSETYSFGGYTGFSLFTMLNVNSGIWSSYSPQSSTLSGFYPSQQTATLNPSTGKVYYLGGSYVATENMLASTMLFFRWASVFNTNSGDWLNETLNGDVPTDRMYHTATLCMYIPNSQDILLYGGSNDGIRASGNYCYTLNLETNTWTMNKNVGVPSQLSGPRYFHSAVLVDFVLFILFGRSDSGDLGFPLLTIDVSNVSNIVYTDTYVSTTNVTTNTTTDPTINSTESGGLSKGAIGGIAAGAVVAGLGVIAFIFFCLRRRNNAKRIDTHEQMTVDWDAIEDHYREVPAAKPNLQHNLIENNNESLQRIDKITPDIAVNIVKPSVIQVEDYDTVKPDVK</sequence>
<evidence type="ECO:0008006" key="6">
    <source>
        <dbReference type="Google" id="ProtNLM"/>
    </source>
</evidence>
<gene>
    <name evidence="4" type="ORF">MFLAVUS_000160</name>
</gene>
<dbReference type="PANTHER" id="PTHR46093:SF18">
    <property type="entry name" value="FIBRONECTIN TYPE-III DOMAIN-CONTAINING PROTEIN"/>
    <property type="match status" value="1"/>
</dbReference>
<evidence type="ECO:0000256" key="3">
    <source>
        <dbReference type="SAM" id="Phobius"/>
    </source>
</evidence>
<keyword evidence="2" id="KW-0677">Repeat</keyword>
<keyword evidence="3" id="KW-0472">Membrane</keyword>
<dbReference type="EMBL" id="BAABUK010000002">
    <property type="protein sequence ID" value="GAA5806812.1"/>
    <property type="molecule type" value="Genomic_DNA"/>
</dbReference>